<sequence length="223" mass="25024">NKRQMETQESKIDLGKALDASLVVMESSGTGSGKHDTSSRSVNDADADADDAYIRSIYDEEPLVERRITILVKEANLRAKVKSYKTRNSNNPIEQKSHTQKPGRQIFTGYRFSPTKSSVVYEKKSHRSCLRWKPTGRIFGTVSLRWIPTGKLPDSCTGKVNSKPPHGSNVDIFKIHECKQSLDLSVGTSINVQKKQSIDLSARESYNVKKENLRVGLLKRMIS</sequence>
<name>A0A699J4A1_TANCI</name>
<evidence type="ECO:0000313" key="2">
    <source>
        <dbReference type="EMBL" id="GFA10527.1"/>
    </source>
</evidence>
<feature type="non-terminal residue" evidence="2">
    <location>
        <position position="1"/>
    </location>
</feature>
<dbReference type="AlphaFoldDB" id="A0A699J4A1"/>
<dbReference type="EMBL" id="BKCJ010369646">
    <property type="protein sequence ID" value="GFA10527.1"/>
    <property type="molecule type" value="Genomic_DNA"/>
</dbReference>
<protein>
    <submittedName>
        <fullName evidence="2">Uncharacterized protein</fullName>
    </submittedName>
</protein>
<evidence type="ECO:0000256" key="1">
    <source>
        <dbReference type="SAM" id="MobiDB-lite"/>
    </source>
</evidence>
<comment type="caution">
    <text evidence="2">The sequence shown here is derived from an EMBL/GenBank/DDBJ whole genome shotgun (WGS) entry which is preliminary data.</text>
</comment>
<feature type="region of interest" description="Disordered" evidence="1">
    <location>
        <begin position="25"/>
        <end position="46"/>
    </location>
</feature>
<gene>
    <name evidence="2" type="ORF">Tci_582499</name>
</gene>
<proteinExistence type="predicted"/>
<reference evidence="2" key="1">
    <citation type="journal article" date="2019" name="Sci. Rep.">
        <title>Draft genome of Tanacetum cinerariifolium, the natural source of mosquito coil.</title>
        <authorList>
            <person name="Yamashiro T."/>
            <person name="Shiraishi A."/>
            <person name="Satake H."/>
            <person name="Nakayama K."/>
        </authorList>
    </citation>
    <scope>NUCLEOTIDE SEQUENCE</scope>
</reference>
<organism evidence="2">
    <name type="scientific">Tanacetum cinerariifolium</name>
    <name type="common">Dalmatian daisy</name>
    <name type="synonym">Chrysanthemum cinerariifolium</name>
    <dbReference type="NCBI Taxonomy" id="118510"/>
    <lineage>
        <taxon>Eukaryota</taxon>
        <taxon>Viridiplantae</taxon>
        <taxon>Streptophyta</taxon>
        <taxon>Embryophyta</taxon>
        <taxon>Tracheophyta</taxon>
        <taxon>Spermatophyta</taxon>
        <taxon>Magnoliopsida</taxon>
        <taxon>eudicotyledons</taxon>
        <taxon>Gunneridae</taxon>
        <taxon>Pentapetalae</taxon>
        <taxon>asterids</taxon>
        <taxon>campanulids</taxon>
        <taxon>Asterales</taxon>
        <taxon>Asteraceae</taxon>
        <taxon>Asteroideae</taxon>
        <taxon>Anthemideae</taxon>
        <taxon>Anthemidinae</taxon>
        <taxon>Tanacetum</taxon>
    </lineage>
</organism>
<accession>A0A699J4A1</accession>